<organism evidence="1 2">
    <name type="scientific">Lignipirellula cremea</name>
    <dbReference type="NCBI Taxonomy" id="2528010"/>
    <lineage>
        <taxon>Bacteria</taxon>
        <taxon>Pseudomonadati</taxon>
        <taxon>Planctomycetota</taxon>
        <taxon>Planctomycetia</taxon>
        <taxon>Pirellulales</taxon>
        <taxon>Pirellulaceae</taxon>
        <taxon>Lignipirellula</taxon>
    </lineage>
</organism>
<dbReference type="Proteomes" id="UP000317648">
    <property type="component" value="Chromosome"/>
</dbReference>
<name>A0A518DSJ1_9BACT</name>
<proteinExistence type="predicted"/>
<evidence type="ECO:0000313" key="2">
    <source>
        <dbReference type="Proteomes" id="UP000317648"/>
    </source>
</evidence>
<dbReference type="KEGG" id="lcre:Pla8534_26200"/>
<evidence type="ECO:0000313" key="1">
    <source>
        <dbReference type="EMBL" id="QDU94812.1"/>
    </source>
</evidence>
<dbReference type="EMBL" id="CP036433">
    <property type="protein sequence ID" value="QDU94812.1"/>
    <property type="molecule type" value="Genomic_DNA"/>
</dbReference>
<reference evidence="1 2" key="1">
    <citation type="submission" date="2019-02" db="EMBL/GenBank/DDBJ databases">
        <title>Deep-cultivation of Planctomycetes and their phenomic and genomic characterization uncovers novel biology.</title>
        <authorList>
            <person name="Wiegand S."/>
            <person name="Jogler M."/>
            <person name="Boedeker C."/>
            <person name="Pinto D."/>
            <person name="Vollmers J."/>
            <person name="Rivas-Marin E."/>
            <person name="Kohn T."/>
            <person name="Peeters S.H."/>
            <person name="Heuer A."/>
            <person name="Rast P."/>
            <person name="Oberbeckmann S."/>
            <person name="Bunk B."/>
            <person name="Jeske O."/>
            <person name="Meyerdierks A."/>
            <person name="Storesund J.E."/>
            <person name="Kallscheuer N."/>
            <person name="Luecker S."/>
            <person name="Lage O.M."/>
            <person name="Pohl T."/>
            <person name="Merkel B.J."/>
            <person name="Hornburger P."/>
            <person name="Mueller R.-W."/>
            <person name="Bruemmer F."/>
            <person name="Labrenz M."/>
            <person name="Spormann A.M."/>
            <person name="Op den Camp H."/>
            <person name="Overmann J."/>
            <person name="Amann R."/>
            <person name="Jetten M.S.M."/>
            <person name="Mascher T."/>
            <person name="Medema M.H."/>
            <person name="Devos D.P."/>
            <person name="Kaster A.-K."/>
            <person name="Ovreas L."/>
            <person name="Rohde M."/>
            <person name="Galperin M.Y."/>
            <person name="Jogler C."/>
        </authorList>
    </citation>
    <scope>NUCLEOTIDE SEQUENCE [LARGE SCALE GENOMIC DNA]</scope>
    <source>
        <strain evidence="1 2">Pla85_3_4</strain>
    </source>
</reference>
<dbReference type="AlphaFoldDB" id="A0A518DSJ1"/>
<sequence length="29" mass="3247">MRGVDLQAVIAAIHFVFCVQVKNLPYGKE</sequence>
<protein>
    <submittedName>
        <fullName evidence="1">Uncharacterized protein</fullName>
    </submittedName>
</protein>
<accession>A0A518DSJ1</accession>
<keyword evidence="2" id="KW-1185">Reference proteome</keyword>
<gene>
    <name evidence="1" type="ORF">Pla8534_26200</name>
</gene>